<evidence type="ECO:0000256" key="6">
    <source>
        <dbReference type="ARBA" id="ARBA00022793"/>
    </source>
</evidence>
<dbReference type="NCBIfam" id="TIGR01252">
    <property type="entry name" value="acetolac_decarb"/>
    <property type="match status" value="1"/>
</dbReference>
<accession>A0A1H4J1J0</accession>
<proteinExistence type="inferred from homology"/>
<dbReference type="AlphaFoldDB" id="A0A1H4J1J0"/>
<keyword evidence="7 9" id="KW-0005">Acetoin biosynthesis</keyword>
<evidence type="ECO:0000256" key="1">
    <source>
        <dbReference type="ARBA" id="ARBA00001784"/>
    </source>
</evidence>
<dbReference type="EMBL" id="FNSD01000001">
    <property type="protein sequence ID" value="SEB39498.1"/>
    <property type="molecule type" value="Genomic_DNA"/>
</dbReference>
<reference evidence="10 11" key="1">
    <citation type="submission" date="2016-10" db="EMBL/GenBank/DDBJ databases">
        <authorList>
            <person name="de Groot N.N."/>
        </authorList>
    </citation>
    <scope>NUCLEOTIDE SEQUENCE [LARGE SCALE GENOMIC DNA]</scope>
    <source>
        <strain evidence="10 11">AB35.6</strain>
    </source>
</reference>
<organism evidence="10 11">
    <name type="scientific">Terriglobus roseus</name>
    <dbReference type="NCBI Taxonomy" id="392734"/>
    <lineage>
        <taxon>Bacteria</taxon>
        <taxon>Pseudomonadati</taxon>
        <taxon>Acidobacteriota</taxon>
        <taxon>Terriglobia</taxon>
        <taxon>Terriglobales</taxon>
        <taxon>Acidobacteriaceae</taxon>
        <taxon>Terriglobus</taxon>
    </lineage>
</organism>
<dbReference type="GO" id="GO:0047605">
    <property type="term" value="F:acetolactate decarboxylase activity"/>
    <property type="evidence" value="ECO:0007669"/>
    <property type="project" value="UniProtKB-UniRule"/>
</dbReference>
<evidence type="ECO:0000256" key="5">
    <source>
        <dbReference type="ARBA" id="ARBA00020164"/>
    </source>
</evidence>
<dbReference type="EC" id="4.1.1.5" evidence="4 9"/>
<dbReference type="UniPathway" id="UPA00626">
    <property type="reaction ID" value="UER00678"/>
</dbReference>
<evidence type="ECO:0000256" key="4">
    <source>
        <dbReference type="ARBA" id="ARBA00013204"/>
    </source>
</evidence>
<keyword evidence="8 9" id="KW-0456">Lyase</keyword>
<gene>
    <name evidence="10" type="ORF">SAMN05443244_0240</name>
</gene>
<dbReference type="CDD" id="cd17299">
    <property type="entry name" value="acetolactate_decarboxylase"/>
    <property type="match status" value="1"/>
</dbReference>
<dbReference type="PIRSF" id="PIRSF001332">
    <property type="entry name" value="Acetolac_decarb"/>
    <property type="match status" value="1"/>
</dbReference>
<sequence>MDASKVAWRRIAGDTASGELYQTSLITALLQGVYDGEMEFVEVMRHGDFGLGTFNGLDGEMVAAEGEFYQLHSDGTATPVRPDQKTPFAAVTHFVPQQELRVTATVSRNDLLPIIAWAAQKNLFTAVQIEGLFQEVRTRTVAKQTRPYPPLTEAAGDDAENIVRLTKGTLVGFLSPDYAQGFQVAGFHLHFLSEDKTVGGHMLDFIAQDVTIRISPIHRLHVELPTSVAFLNAEMNGSDVNRAIQQAEG</sequence>
<comment type="similarity">
    <text evidence="3 9">Belongs to the alpha-acetolactate decarboxylase family.</text>
</comment>
<evidence type="ECO:0000256" key="9">
    <source>
        <dbReference type="PIRNR" id="PIRNR001332"/>
    </source>
</evidence>
<dbReference type="PANTHER" id="PTHR35524:SF1">
    <property type="entry name" value="ALPHA-ACETOLACTATE DECARBOXYLASE"/>
    <property type="match status" value="1"/>
</dbReference>
<comment type="pathway">
    <text evidence="2 9">Polyol metabolism; (R,R)-butane-2,3-diol biosynthesis; (R,R)-butane-2,3-diol from pyruvate: step 2/3.</text>
</comment>
<dbReference type="Gene3D" id="3.30.1330.80">
    <property type="entry name" value="Hypothetical protein, similar to alpha- acetolactate decarboxylase, domain 2"/>
    <property type="match status" value="2"/>
</dbReference>
<name>A0A1H4J1J0_9BACT</name>
<comment type="catalytic activity">
    <reaction evidence="1 9">
        <text>(2S)-2-acetolactate + H(+) = (R)-acetoin + CO2</text>
        <dbReference type="Rhea" id="RHEA:21580"/>
        <dbReference type="ChEBI" id="CHEBI:15378"/>
        <dbReference type="ChEBI" id="CHEBI:15686"/>
        <dbReference type="ChEBI" id="CHEBI:16526"/>
        <dbReference type="ChEBI" id="CHEBI:58476"/>
        <dbReference type="EC" id="4.1.1.5"/>
    </reaction>
</comment>
<keyword evidence="6 9" id="KW-0210">Decarboxylase</keyword>
<dbReference type="SUPFAM" id="SSF117856">
    <property type="entry name" value="AF0104/ALDC/Ptd012-like"/>
    <property type="match status" value="1"/>
</dbReference>
<evidence type="ECO:0000256" key="3">
    <source>
        <dbReference type="ARBA" id="ARBA00007106"/>
    </source>
</evidence>
<evidence type="ECO:0000313" key="10">
    <source>
        <dbReference type="EMBL" id="SEB39498.1"/>
    </source>
</evidence>
<evidence type="ECO:0000313" key="11">
    <source>
        <dbReference type="Proteomes" id="UP000182409"/>
    </source>
</evidence>
<protein>
    <recommendedName>
        <fullName evidence="5 9">Alpha-acetolactate decarboxylase</fullName>
        <ecNumber evidence="4 9">4.1.1.5</ecNumber>
    </recommendedName>
</protein>
<dbReference type="OrthoDB" id="8612680at2"/>
<dbReference type="PANTHER" id="PTHR35524">
    <property type="entry name" value="ALPHA-ACETOLACTATE DECARBOXYLASE"/>
    <property type="match status" value="1"/>
</dbReference>
<dbReference type="Proteomes" id="UP000182409">
    <property type="component" value="Unassembled WGS sequence"/>
</dbReference>
<evidence type="ECO:0000256" key="7">
    <source>
        <dbReference type="ARBA" id="ARBA00023061"/>
    </source>
</evidence>
<dbReference type="Pfam" id="PF03306">
    <property type="entry name" value="AAL_decarboxy"/>
    <property type="match status" value="1"/>
</dbReference>
<dbReference type="GO" id="GO:0045151">
    <property type="term" value="P:acetoin biosynthetic process"/>
    <property type="evidence" value="ECO:0007669"/>
    <property type="project" value="UniProtKB-UniRule"/>
</dbReference>
<evidence type="ECO:0000256" key="2">
    <source>
        <dbReference type="ARBA" id="ARBA00005170"/>
    </source>
</evidence>
<evidence type="ECO:0000256" key="8">
    <source>
        <dbReference type="ARBA" id="ARBA00023239"/>
    </source>
</evidence>
<dbReference type="InterPro" id="IPR005128">
    <property type="entry name" value="Acetolactate_a_deCO2ase"/>
</dbReference>
<dbReference type="RefSeq" id="WP_074651974.1">
    <property type="nucleotide sequence ID" value="NZ_FNSD01000001.1"/>
</dbReference>